<dbReference type="PANTHER" id="PTHR22939:SF129">
    <property type="entry name" value="SERINE PROTEASE HTRA2, MITOCHONDRIAL"/>
    <property type="match status" value="1"/>
</dbReference>
<dbReference type="Pfam" id="PF13180">
    <property type="entry name" value="PDZ_2"/>
    <property type="match status" value="1"/>
</dbReference>
<feature type="transmembrane region" description="Helical" evidence="4">
    <location>
        <begin position="195"/>
        <end position="218"/>
    </location>
</feature>
<evidence type="ECO:0000259" key="5">
    <source>
        <dbReference type="PROSITE" id="PS50106"/>
    </source>
</evidence>
<dbReference type="GO" id="GO:0004252">
    <property type="term" value="F:serine-type endopeptidase activity"/>
    <property type="evidence" value="ECO:0007669"/>
    <property type="project" value="InterPro"/>
</dbReference>
<reference evidence="7" key="2">
    <citation type="submission" date="2018-05" db="EMBL/GenBank/DDBJ databases">
        <authorList>
            <person name="Ferrari B."/>
        </authorList>
    </citation>
    <scope>NUCLEOTIDE SEQUENCE</scope>
    <source>
        <strain evidence="7">RRmetagenome_bin12</strain>
    </source>
</reference>
<dbReference type="EMBL" id="JAEKNS010000146">
    <property type="protein sequence ID" value="MBJ7596097.1"/>
    <property type="molecule type" value="Genomic_DNA"/>
</dbReference>
<evidence type="ECO:0000313" key="9">
    <source>
        <dbReference type="Proteomes" id="UP000606991"/>
    </source>
</evidence>
<dbReference type="Proteomes" id="UP000606991">
    <property type="component" value="Unassembled WGS sequence"/>
</dbReference>
<keyword evidence="4" id="KW-0812">Transmembrane</keyword>
<evidence type="ECO:0000256" key="4">
    <source>
        <dbReference type="SAM" id="Phobius"/>
    </source>
</evidence>
<evidence type="ECO:0000313" key="8">
    <source>
        <dbReference type="Proteomes" id="UP000248724"/>
    </source>
</evidence>
<dbReference type="InterPro" id="IPR009003">
    <property type="entry name" value="Peptidase_S1_PA"/>
</dbReference>
<dbReference type="EMBL" id="QHBU01000042">
    <property type="protein sequence ID" value="PZR83198.1"/>
    <property type="molecule type" value="Genomic_DNA"/>
</dbReference>
<accession>A0A934JW88</accession>
<dbReference type="SMART" id="SM00228">
    <property type="entry name" value="PDZ"/>
    <property type="match status" value="1"/>
</dbReference>
<comment type="similarity">
    <text evidence="1">Belongs to the peptidase S1C family.</text>
</comment>
<protein>
    <submittedName>
        <fullName evidence="7">Peptidase S1</fullName>
    </submittedName>
    <submittedName>
        <fullName evidence="6">Trypsin-like peptidase domain-containing protein</fullName>
    </submittedName>
</protein>
<reference evidence="7 8" key="1">
    <citation type="journal article" date="2017" name="Nature">
        <title>Atmospheric trace gases support primary production in Antarctic desert surface soil.</title>
        <authorList>
            <person name="Ji M."/>
            <person name="Greening C."/>
            <person name="Vanwonterghem I."/>
            <person name="Carere C.R."/>
            <person name="Bay S.K."/>
            <person name="Steen J.A."/>
            <person name="Montgomery K."/>
            <person name="Lines T."/>
            <person name="Beardall J."/>
            <person name="van Dorst J."/>
            <person name="Snape I."/>
            <person name="Stott M.B."/>
            <person name="Hugenholtz P."/>
            <person name="Ferrari B.C."/>
        </authorList>
    </citation>
    <scope>NUCLEOTIDE SEQUENCE [LARGE SCALE GENOMIC DNA]</scope>
    <source>
        <strain evidence="7">RRmetagenome_bin12</strain>
    </source>
</reference>
<gene>
    <name evidence="7" type="ORF">DLM65_02495</name>
    <name evidence="6" type="ORF">JF886_14805</name>
</gene>
<feature type="transmembrane region" description="Helical" evidence="4">
    <location>
        <begin position="17"/>
        <end position="38"/>
    </location>
</feature>
<keyword evidence="4" id="KW-0472">Membrane</keyword>
<reference evidence="6 9" key="3">
    <citation type="submission" date="2020-10" db="EMBL/GenBank/DDBJ databases">
        <title>Ca. Dormibacterota MAGs.</title>
        <authorList>
            <person name="Montgomery K."/>
        </authorList>
    </citation>
    <scope>NUCLEOTIDE SEQUENCE [LARGE SCALE GENOMIC DNA]</scope>
    <source>
        <strain evidence="6">SC8812_S17_18</strain>
    </source>
</reference>
<evidence type="ECO:0000256" key="3">
    <source>
        <dbReference type="ARBA" id="ARBA00022801"/>
    </source>
</evidence>
<dbReference type="AlphaFoldDB" id="A0A2W6AD29"/>
<dbReference type="PANTHER" id="PTHR22939">
    <property type="entry name" value="SERINE PROTEASE FAMILY S1C HTRA-RELATED"/>
    <property type="match status" value="1"/>
</dbReference>
<proteinExistence type="inferred from homology"/>
<dbReference type="InterPro" id="IPR001478">
    <property type="entry name" value="PDZ"/>
</dbReference>
<dbReference type="SUPFAM" id="SSF50494">
    <property type="entry name" value="Trypsin-like serine proteases"/>
    <property type="match status" value="1"/>
</dbReference>
<evidence type="ECO:0000256" key="1">
    <source>
        <dbReference type="ARBA" id="ARBA00010541"/>
    </source>
</evidence>
<dbReference type="PROSITE" id="PS50106">
    <property type="entry name" value="PDZ"/>
    <property type="match status" value="1"/>
</dbReference>
<sequence>MSSEIPTGPTHESPMDAYSRVVSGVAAALAPSVVSLLVERRTRSGRGRAGSGSAWVLTPDGYLVTSAHVVHGGVGGAAHTADGRQLPFDVVGEDALSDIAVVRAAGGDLTAASVGDADRLQVGELVVAIGNPHGLAGSVTAGVVSALGRSLPTRSEGHLRLVENVIQTDAALNPGNSGGALADSRGRVVGINTALAGYGLGLAVPVNATTLAIIAALMQQGRVRRAFLGVAGRAQPLSPRLAAQLGRARGLRVVEVVPGSAADGAGLRPGDVIIELDGHAVQTAGDVQRLMMAEVVDRFALLRVVRDGEVRTVTAIPAELRAA</sequence>
<dbReference type="RefSeq" id="WP_337313818.1">
    <property type="nucleotide sequence ID" value="NZ_JAEKNS010000146.1"/>
</dbReference>
<dbReference type="GO" id="GO:0006508">
    <property type="term" value="P:proteolysis"/>
    <property type="evidence" value="ECO:0007669"/>
    <property type="project" value="UniProtKB-KW"/>
</dbReference>
<evidence type="ECO:0000313" key="6">
    <source>
        <dbReference type="EMBL" id="MBJ7596097.1"/>
    </source>
</evidence>
<dbReference type="SUPFAM" id="SSF50156">
    <property type="entry name" value="PDZ domain-like"/>
    <property type="match status" value="1"/>
</dbReference>
<organism evidence="7 8">
    <name type="scientific">Candidatus Aeolococcus gillhamiae</name>
    <dbReference type="NCBI Taxonomy" id="3127015"/>
    <lineage>
        <taxon>Bacteria</taxon>
        <taxon>Bacillati</taxon>
        <taxon>Candidatus Dormiibacterota</taxon>
        <taxon>Candidatus Dormibacteria</taxon>
        <taxon>Candidatus Aeolococcales</taxon>
        <taxon>Candidatus Aeolococcaceae</taxon>
        <taxon>Candidatus Aeolococcus</taxon>
    </lineage>
</organism>
<name>A0A2W6AD29_9BACT</name>
<dbReference type="PRINTS" id="PR00834">
    <property type="entry name" value="PROTEASES2C"/>
</dbReference>
<dbReference type="InterPro" id="IPR001940">
    <property type="entry name" value="Peptidase_S1C"/>
</dbReference>
<evidence type="ECO:0000313" key="7">
    <source>
        <dbReference type="EMBL" id="PZR83198.1"/>
    </source>
</evidence>
<accession>A0A2W6AD29</accession>
<dbReference type="InterPro" id="IPR036034">
    <property type="entry name" value="PDZ_sf"/>
</dbReference>
<feature type="domain" description="PDZ" evidence="5">
    <location>
        <begin position="217"/>
        <end position="297"/>
    </location>
</feature>
<dbReference type="Proteomes" id="UP000248724">
    <property type="component" value="Unassembled WGS sequence"/>
</dbReference>
<comment type="caution">
    <text evidence="7">The sequence shown here is derived from an EMBL/GenBank/DDBJ whole genome shotgun (WGS) entry which is preliminary data.</text>
</comment>
<keyword evidence="4" id="KW-1133">Transmembrane helix</keyword>
<dbReference type="Gene3D" id="2.30.42.10">
    <property type="match status" value="1"/>
</dbReference>
<evidence type="ECO:0000256" key="2">
    <source>
        <dbReference type="ARBA" id="ARBA00022670"/>
    </source>
</evidence>
<keyword evidence="2" id="KW-0645">Protease</keyword>
<dbReference type="Pfam" id="PF13365">
    <property type="entry name" value="Trypsin_2"/>
    <property type="match status" value="1"/>
</dbReference>
<dbReference type="Gene3D" id="2.40.10.120">
    <property type="match status" value="1"/>
</dbReference>
<keyword evidence="3" id="KW-0378">Hydrolase</keyword>